<accession>A0ABT9VXN3</accession>
<evidence type="ECO:0000256" key="5">
    <source>
        <dbReference type="ARBA" id="ARBA00022723"/>
    </source>
</evidence>
<feature type="binding site" evidence="11">
    <location>
        <position position="47"/>
    </location>
    <ligand>
        <name>substrate</name>
    </ligand>
</feature>
<dbReference type="RefSeq" id="WP_307392814.1">
    <property type="nucleotide sequence ID" value="NZ_BAAADK010000011.1"/>
</dbReference>
<feature type="binding site" evidence="11">
    <location>
        <position position="196"/>
    </location>
    <ligand>
        <name>substrate</name>
    </ligand>
</feature>
<evidence type="ECO:0000256" key="8">
    <source>
        <dbReference type="ARBA" id="ARBA00022840"/>
    </source>
</evidence>
<comment type="function">
    <text evidence="11">Catalyzes the phosphorylation of the hydroxyl group of 4-methyl-5-beta-hydroxyethylthiazole (THZ).</text>
</comment>
<keyword evidence="6 11" id="KW-0547">Nucleotide-binding</keyword>
<evidence type="ECO:0000256" key="10">
    <source>
        <dbReference type="ARBA" id="ARBA00022977"/>
    </source>
</evidence>
<dbReference type="InterPro" id="IPR000417">
    <property type="entry name" value="Hyethyz_kinase"/>
</dbReference>
<feature type="binding site" evidence="11">
    <location>
        <position position="169"/>
    </location>
    <ligand>
        <name>ATP</name>
        <dbReference type="ChEBI" id="CHEBI:30616"/>
    </ligand>
</feature>
<dbReference type="EMBL" id="JAUSTY010000005">
    <property type="protein sequence ID" value="MDQ0165572.1"/>
    <property type="molecule type" value="Genomic_DNA"/>
</dbReference>
<dbReference type="InterPro" id="IPR029056">
    <property type="entry name" value="Ribokinase-like"/>
</dbReference>
<keyword evidence="7 11" id="KW-0418">Kinase</keyword>
<keyword evidence="5 11" id="KW-0479">Metal-binding</keyword>
<dbReference type="NCBIfam" id="NF006830">
    <property type="entry name" value="PRK09355.1"/>
    <property type="match status" value="1"/>
</dbReference>
<feature type="binding site" evidence="11">
    <location>
        <position position="123"/>
    </location>
    <ligand>
        <name>ATP</name>
        <dbReference type="ChEBI" id="CHEBI:30616"/>
    </ligand>
</feature>
<protein>
    <recommendedName>
        <fullName evidence="11">Hydroxyethylthiazole kinase</fullName>
        <ecNumber evidence="11">2.7.1.50</ecNumber>
    </recommendedName>
    <alternativeName>
        <fullName evidence="11">4-methyl-5-beta-hydroxyethylthiazole kinase</fullName>
        <shortName evidence="11">TH kinase</shortName>
        <shortName evidence="11">Thz kinase</shortName>
    </alternativeName>
</protein>
<comment type="caution">
    <text evidence="12">The sequence shown here is derived from an EMBL/GenBank/DDBJ whole genome shotgun (WGS) entry which is preliminary data.</text>
</comment>
<comment type="similarity">
    <text evidence="11">Belongs to the Thz kinase family.</text>
</comment>
<keyword evidence="13" id="KW-1185">Reference proteome</keyword>
<comment type="pathway">
    <text evidence="3 11">Cofactor biosynthesis; thiamine diphosphate biosynthesis; 4-methyl-5-(2-phosphoethyl)-thiazole from 5-(2-hydroxyethyl)-4-methylthiazole: step 1/1.</text>
</comment>
<evidence type="ECO:0000256" key="2">
    <source>
        <dbReference type="ARBA" id="ARBA00001946"/>
    </source>
</evidence>
<keyword evidence="9 11" id="KW-0460">Magnesium</keyword>
<dbReference type="CDD" id="cd01170">
    <property type="entry name" value="THZ_kinase"/>
    <property type="match status" value="1"/>
</dbReference>
<keyword evidence="10 11" id="KW-0784">Thiamine biosynthesis</keyword>
<dbReference type="PRINTS" id="PR01099">
    <property type="entry name" value="HYETHTZKNASE"/>
</dbReference>
<organism evidence="12 13">
    <name type="scientific">Caldalkalibacillus horti</name>
    <dbReference type="NCBI Taxonomy" id="77523"/>
    <lineage>
        <taxon>Bacteria</taxon>
        <taxon>Bacillati</taxon>
        <taxon>Bacillota</taxon>
        <taxon>Bacilli</taxon>
        <taxon>Bacillales</taxon>
        <taxon>Bacillaceae</taxon>
        <taxon>Caldalkalibacillus</taxon>
    </lineage>
</organism>
<dbReference type="NCBIfam" id="TIGR00694">
    <property type="entry name" value="thiM"/>
    <property type="match status" value="1"/>
</dbReference>
<evidence type="ECO:0000256" key="7">
    <source>
        <dbReference type="ARBA" id="ARBA00022777"/>
    </source>
</evidence>
<name>A0ABT9VXN3_9BACI</name>
<keyword evidence="8 11" id="KW-0067">ATP-binding</keyword>
<dbReference type="PIRSF" id="PIRSF000513">
    <property type="entry name" value="Thz_kinase"/>
    <property type="match status" value="1"/>
</dbReference>
<dbReference type="SUPFAM" id="SSF53613">
    <property type="entry name" value="Ribokinase-like"/>
    <property type="match status" value="1"/>
</dbReference>
<proteinExistence type="inferred from homology"/>
<dbReference type="HAMAP" id="MF_00228">
    <property type="entry name" value="Thz_kinase"/>
    <property type="match status" value="1"/>
</dbReference>
<dbReference type="Proteomes" id="UP001235840">
    <property type="component" value="Unassembled WGS sequence"/>
</dbReference>
<comment type="cofactor">
    <cofactor evidence="2 11">
        <name>Mg(2+)</name>
        <dbReference type="ChEBI" id="CHEBI:18420"/>
    </cofactor>
</comment>
<dbReference type="Pfam" id="PF02110">
    <property type="entry name" value="HK"/>
    <property type="match status" value="1"/>
</dbReference>
<sequence length="270" mass="28194">MNWNGEEVSTLLRKVREKNPLVHNITNDVVTNYTANGLLALGASPVMAVAHEEVEDMAKIAGAVVLNIGTLTEAQVEAMLLAGKSANKHGVPVILDPVGAGATLYRTETARKILREVQVSVLRGNAAEVANVMGEEWEIKGVDAGEVAGDTVALCHAAAKQLGCTVVITGKDDVVSNGNESIVTGNGHVLSTKVTGSGCLLSSVVGAFCAIEEDLVFASVSAVASYGIAAELAGAKQSLPGSFQIEFLNQLNALTEKDILEKLNIEYKNV</sequence>
<evidence type="ECO:0000256" key="11">
    <source>
        <dbReference type="HAMAP-Rule" id="MF_00228"/>
    </source>
</evidence>
<evidence type="ECO:0000313" key="13">
    <source>
        <dbReference type="Proteomes" id="UP001235840"/>
    </source>
</evidence>
<evidence type="ECO:0000256" key="3">
    <source>
        <dbReference type="ARBA" id="ARBA00004868"/>
    </source>
</evidence>
<evidence type="ECO:0000256" key="1">
    <source>
        <dbReference type="ARBA" id="ARBA00001771"/>
    </source>
</evidence>
<keyword evidence="4 11" id="KW-0808">Transferase</keyword>
<evidence type="ECO:0000256" key="4">
    <source>
        <dbReference type="ARBA" id="ARBA00022679"/>
    </source>
</evidence>
<comment type="catalytic activity">
    <reaction evidence="1 11">
        <text>5-(2-hydroxyethyl)-4-methylthiazole + ATP = 4-methyl-5-(2-phosphooxyethyl)-thiazole + ADP + H(+)</text>
        <dbReference type="Rhea" id="RHEA:24212"/>
        <dbReference type="ChEBI" id="CHEBI:15378"/>
        <dbReference type="ChEBI" id="CHEBI:17957"/>
        <dbReference type="ChEBI" id="CHEBI:30616"/>
        <dbReference type="ChEBI" id="CHEBI:58296"/>
        <dbReference type="ChEBI" id="CHEBI:456216"/>
        <dbReference type="EC" id="2.7.1.50"/>
    </reaction>
</comment>
<gene>
    <name evidence="11" type="primary">thiM</name>
    <name evidence="12" type="ORF">J2S11_001473</name>
</gene>
<reference evidence="12 13" key="1">
    <citation type="submission" date="2023-07" db="EMBL/GenBank/DDBJ databases">
        <title>Genomic Encyclopedia of Type Strains, Phase IV (KMG-IV): sequencing the most valuable type-strain genomes for metagenomic binning, comparative biology and taxonomic classification.</title>
        <authorList>
            <person name="Goeker M."/>
        </authorList>
    </citation>
    <scope>NUCLEOTIDE SEQUENCE [LARGE SCALE GENOMIC DNA]</scope>
    <source>
        <strain evidence="12 13">DSM 12751</strain>
    </source>
</reference>
<dbReference type="GO" id="GO:0004417">
    <property type="term" value="F:hydroxyethylthiazole kinase activity"/>
    <property type="evidence" value="ECO:0007669"/>
    <property type="project" value="UniProtKB-EC"/>
</dbReference>
<dbReference type="Gene3D" id="3.40.1190.20">
    <property type="match status" value="1"/>
</dbReference>
<dbReference type="EC" id="2.7.1.50" evidence="11"/>
<evidence type="ECO:0000256" key="9">
    <source>
        <dbReference type="ARBA" id="ARBA00022842"/>
    </source>
</evidence>
<evidence type="ECO:0000313" key="12">
    <source>
        <dbReference type="EMBL" id="MDQ0165572.1"/>
    </source>
</evidence>
<evidence type="ECO:0000256" key="6">
    <source>
        <dbReference type="ARBA" id="ARBA00022741"/>
    </source>
</evidence>